<gene>
    <name evidence="1" type="ORF">NCTC3166_01339</name>
</gene>
<name>A0A3S4LS09_9STRE</name>
<dbReference type="AlphaFoldDB" id="A0A3S4LS09"/>
<protein>
    <submittedName>
        <fullName evidence="1">Cingulin</fullName>
    </submittedName>
</protein>
<dbReference type="Proteomes" id="UP000270025">
    <property type="component" value="Chromosome"/>
</dbReference>
<accession>A0A3S4LS09</accession>
<dbReference type="RefSeq" id="WP_126404512.1">
    <property type="nucleotide sequence ID" value="NZ_LR134266.1"/>
</dbReference>
<reference evidence="1 2" key="1">
    <citation type="submission" date="2018-12" db="EMBL/GenBank/DDBJ databases">
        <authorList>
            <consortium name="Pathogen Informatics"/>
        </authorList>
    </citation>
    <scope>NUCLEOTIDE SEQUENCE [LARGE SCALE GENOMIC DNA]</scope>
    <source>
        <strain evidence="1 2">NCTC3166</strain>
    </source>
</reference>
<keyword evidence="2" id="KW-1185">Reference proteome</keyword>
<sequence>MMEDVNKDKRDKLFQEIVNIEKQEDIILDLTRDYQKSLDEFLEDISLITREAEMRLSSSSQNELFFKEKYEMDLIARRYVAKQMEVFSEESGTALKKLSIKKERLMKERSRLPWE</sequence>
<dbReference type="KEGG" id="svf:NCTC3166_01339"/>
<evidence type="ECO:0000313" key="1">
    <source>
        <dbReference type="EMBL" id="VED67514.1"/>
    </source>
</evidence>
<evidence type="ECO:0000313" key="2">
    <source>
        <dbReference type="Proteomes" id="UP000270025"/>
    </source>
</evidence>
<organism evidence="1 2">
    <name type="scientific">Streptococcus viridans</name>
    <dbReference type="NCBI Taxonomy" id="78535"/>
    <lineage>
        <taxon>Bacteria</taxon>
        <taxon>Bacillati</taxon>
        <taxon>Bacillota</taxon>
        <taxon>Bacilli</taxon>
        <taxon>Lactobacillales</taxon>
        <taxon>Streptococcaceae</taxon>
        <taxon>Streptococcus</taxon>
    </lineage>
</organism>
<dbReference type="EMBL" id="LR134266">
    <property type="protein sequence ID" value="VED67514.1"/>
    <property type="molecule type" value="Genomic_DNA"/>
</dbReference>
<proteinExistence type="predicted"/>